<dbReference type="GO" id="GO:0016787">
    <property type="term" value="F:hydrolase activity"/>
    <property type="evidence" value="ECO:0007669"/>
    <property type="project" value="UniProtKB-KW"/>
</dbReference>
<reference evidence="2 3" key="1">
    <citation type="submission" date="2018-09" db="EMBL/GenBank/DDBJ databases">
        <title>Draft genome of Simplicispira sp. NY-02.</title>
        <authorList>
            <person name="Im W.T."/>
        </authorList>
    </citation>
    <scope>NUCLEOTIDE SEQUENCE [LARGE SCALE GENOMIC DNA]</scope>
    <source>
        <strain evidence="2 3">NY-02</strain>
    </source>
</reference>
<organism evidence="2 3">
    <name type="scientific">Simplicispira hankyongi</name>
    <dbReference type="NCBI Taxonomy" id="2315688"/>
    <lineage>
        <taxon>Bacteria</taxon>
        <taxon>Pseudomonadati</taxon>
        <taxon>Pseudomonadota</taxon>
        <taxon>Betaproteobacteria</taxon>
        <taxon>Burkholderiales</taxon>
        <taxon>Comamonadaceae</taxon>
        <taxon>Simplicispira</taxon>
    </lineage>
</organism>
<evidence type="ECO:0000313" key="2">
    <source>
        <dbReference type="EMBL" id="RID99570.1"/>
    </source>
</evidence>
<dbReference type="InterPro" id="IPR052533">
    <property type="entry name" value="WalJ/YycJ-like"/>
</dbReference>
<proteinExistence type="predicted"/>
<accession>A0A398CIB6</accession>
<dbReference type="Gene3D" id="3.60.15.10">
    <property type="entry name" value="Ribonuclease Z/Hydroxyacylglutathione hydrolase-like"/>
    <property type="match status" value="1"/>
</dbReference>
<dbReference type="SMART" id="SM00849">
    <property type="entry name" value="Lactamase_B"/>
    <property type="match status" value="1"/>
</dbReference>
<dbReference type="PANTHER" id="PTHR47619">
    <property type="entry name" value="METALLO-HYDROLASE YYCJ-RELATED"/>
    <property type="match status" value="1"/>
</dbReference>
<dbReference type="InterPro" id="IPR036866">
    <property type="entry name" value="RibonucZ/Hydroxyglut_hydro"/>
</dbReference>
<dbReference type="AlphaFoldDB" id="A0A398CIB6"/>
<protein>
    <submittedName>
        <fullName evidence="2">MBL fold metallo-hydrolase</fullName>
    </submittedName>
</protein>
<comment type="caution">
    <text evidence="2">The sequence shown here is derived from an EMBL/GenBank/DDBJ whole genome shotgun (WGS) entry which is preliminary data.</text>
</comment>
<dbReference type="OrthoDB" id="9803916at2"/>
<dbReference type="Pfam" id="PF12706">
    <property type="entry name" value="Lactamase_B_2"/>
    <property type="match status" value="1"/>
</dbReference>
<feature type="domain" description="Metallo-beta-lactamase" evidence="1">
    <location>
        <begin position="12"/>
        <end position="218"/>
    </location>
</feature>
<dbReference type="PANTHER" id="PTHR47619:SF1">
    <property type="entry name" value="EXODEOXYRIBONUCLEASE WALJ"/>
    <property type="match status" value="1"/>
</dbReference>
<dbReference type="InterPro" id="IPR001279">
    <property type="entry name" value="Metallo-B-lactamas"/>
</dbReference>
<keyword evidence="3" id="KW-1185">Reference proteome</keyword>
<dbReference type="Proteomes" id="UP000266302">
    <property type="component" value="Unassembled WGS sequence"/>
</dbReference>
<dbReference type="SUPFAM" id="SSF56281">
    <property type="entry name" value="Metallo-hydrolase/oxidoreductase"/>
    <property type="match status" value="1"/>
</dbReference>
<sequence length="259" mass="27521">MLRFCSLGSGSSGNGTVVEAGSRSATRRLLVDCGFGPRQLAKRLAHAGLACEDLDAIFITHEHSDHVGCAIALAQQHAIPLWMSQGTYAAIGSPPLGALLHLAQDGDTIDLDLFEVRPFTVPHDAREPLQLRCSDGVNHLGLATDLGHAPAHVLAQLAGCHALLLEANHDPEMLAQSSYPDFLKRRVGGDWGHLSNTAAAAMLTALAHPGLKHVVAAHLSERNNRPDTVRELFAQALGWGADAIVIAQQRTGTDWICVG</sequence>
<evidence type="ECO:0000259" key="1">
    <source>
        <dbReference type="SMART" id="SM00849"/>
    </source>
</evidence>
<dbReference type="EMBL" id="QXJC01000001">
    <property type="protein sequence ID" value="RID99570.1"/>
    <property type="molecule type" value="Genomic_DNA"/>
</dbReference>
<name>A0A398CIB6_9BURK</name>
<keyword evidence="2" id="KW-0378">Hydrolase</keyword>
<evidence type="ECO:0000313" key="3">
    <source>
        <dbReference type="Proteomes" id="UP000266302"/>
    </source>
</evidence>
<dbReference type="RefSeq" id="WP_119108018.1">
    <property type="nucleotide sequence ID" value="NZ_QXJC01000001.1"/>
</dbReference>
<gene>
    <name evidence="2" type="ORF">D3F03_03945</name>
</gene>